<name>A0A8J8SXX0_HALGN</name>
<feature type="coiled-coil region" evidence="1">
    <location>
        <begin position="3"/>
        <end position="55"/>
    </location>
</feature>
<organism evidence="2 3">
    <name type="scientific">Halteria grandinella</name>
    <dbReference type="NCBI Taxonomy" id="5974"/>
    <lineage>
        <taxon>Eukaryota</taxon>
        <taxon>Sar</taxon>
        <taxon>Alveolata</taxon>
        <taxon>Ciliophora</taxon>
        <taxon>Intramacronucleata</taxon>
        <taxon>Spirotrichea</taxon>
        <taxon>Stichotrichia</taxon>
        <taxon>Sporadotrichida</taxon>
        <taxon>Halteriidae</taxon>
        <taxon>Halteria</taxon>
    </lineage>
</organism>
<comment type="caution">
    <text evidence="2">The sequence shown here is derived from an EMBL/GenBank/DDBJ whole genome shotgun (WGS) entry which is preliminary data.</text>
</comment>
<keyword evidence="1" id="KW-0175">Coiled coil</keyword>
<accession>A0A8J8SXX0</accession>
<evidence type="ECO:0000313" key="2">
    <source>
        <dbReference type="EMBL" id="TNV74361.1"/>
    </source>
</evidence>
<proteinExistence type="predicted"/>
<protein>
    <submittedName>
        <fullName evidence="2">Uncharacterized protein</fullName>
    </submittedName>
</protein>
<reference evidence="2" key="1">
    <citation type="submission" date="2019-06" db="EMBL/GenBank/DDBJ databases">
        <authorList>
            <person name="Zheng W."/>
        </authorList>
    </citation>
    <scope>NUCLEOTIDE SEQUENCE</scope>
    <source>
        <strain evidence="2">QDHG01</strain>
    </source>
</reference>
<keyword evidence="3" id="KW-1185">Reference proteome</keyword>
<dbReference type="AlphaFoldDB" id="A0A8J8SXX0"/>
<evidence type="ECO:0000256" key="1">
    <source>
        <dbReference type="SAM" id="Coils"/>
    </source>
</evidence>
<gene>
    <name evidence="2" type="ORF">FGO68_gene15197</name>
</gene>
<evidence type="ECO:0000313" key="3">
    <source>
        <dbReference type="Proteomes" id="UP000785679"/>
    </source>
</evidence>
<dbReference type="Proteomes" id="UP000785679">
    <property type="component" value="Unassembled WGS sequence"/>
</dbReference>
<dbReference type="EMBL" id="RRYP01017085">
    <property type="protein sequence ID" value="TNV74361.1"/>
    <property type="molecule type" value="Genomic_DNA"/>
</dbReference>
<sequence>MVKEEHKRALQLKDKEIQKLREEQERQSKKYRQVIEVLKRQKQELENAFKDKETNYLSQLDSLKHKQTHITHHEATKLPLQRLLSKPQNYDQQQTLTPRENPATTLAGARNTKKTTTLALASPIQLAPRLSVQNESSQSQFRQGQPVIQISSLTKASEQQRTLVRVSKGNNL</sequence>